<evidence type="ECO:0000313" key="4">
    <source>
        <dbReference type="EMBL" id="NYF42157.1"/>
    </source>
</evidence>
<comment type="caution">
    <text evidence="4">The sequence shown here is derived from an EMBL/GenBank/DDBJ whole genome shotgun (WGS) entry which is preliminary data.</text>
</comment>
<dbReference type="InterPro" id="IPR050267">
    <property type="entry name" value="Anti-sigma-factor_SerPK"/>
</dbReference>
<proteinExistence type="predicted"/>
<dbReference type="RefSeq" id="WP_179824524.1">
    <property type="nucleotide sequence ID" value="NZ_JACCCO010000002.1"/>
</dbReference>
<dbReference type="Gene3D" id="3.30.565.10">
    <property type="entry name" value="Histidine kinase-like ATPase, C-terminal domain"/>
    <property type="match status" value="1"/>
</dbReference>
<feature type="domain" description="Histidine kinase/HSP90-like ATPase" evidence="3">
    <location>
        <begin position="28"/>
        <end position="162"/>
    </location>
</feature>
<gene>
    <name evidence="4" type="ORF">HDA43_004358</name>
</gene>
<dbReference type="GO" id="GO:0004674">
    <property type="term" value="F:protein serine/threonine kinase activity"/>
    <property type="evidence" value="ECO:0007669"/>
    <property type="project" value="UniProtKB-KW"/>
</dbReference>
<dbReference type="Proteomes" id="UP000576393">
    <property type="component" value="Unassembled WGS sequence"/>
</dbReference>
<evidence type="ECO:0000256" key="1">
    <source>
        <dbReference type="ARBA" id="ARBA00022527"/>
    </source>
</evidence>
<dbReference type="PANTHER" id="PTHR35526:SF3">
    <property type="entry name" value="ANTI-SIGMA-F FACTOR RSBW"/>
    <property type="match status" value="1"/>
</dbReference>
<keyword evidence="1" id="KW-0808">Transferase</keyword>
<accession>A0A852UWV9</accession>
<evidence type="ECO:0000313" key="5">
    <source>
        <dbReference type="Proteomes" id="UP000576393"/>
    </source>
</evidence>
<dbReference type="CDD" id="cd16936">
    <property type="entry name" value="HATPase_RsbW-like"/>
    <property type="match status" value="1"/>
</dbReference>
<dbReference type="PANTHER" id="PTHR35526">
    <property type="entry name" value="ANTI-SIGMA-F FACTOR RSBW-RELATED"/>
    <property type="match status" value="1"/>
</dbReference>
<organism evidence="4 5">
    <name type="scientific">Streptosporangium sandarakinum</name>
    <dbReference type="NCBI Taxonomy" id="1260955"/>
    <lineage>
        <taxon>Bacteria</taxon>
        <taxon>Bacillati</taxon>
        <taxon>Actinomycetota</taxon>
        <taxon>Actinomycetes</taxon>
        <taxon>Streptosporangiales</taxon>
        <taxon>Streptosporangiaceae</taxon>
        <taxon>Streptosporangium</taxon>
    </lineage>
</organism>
<dbReference type="InterPro" id="IPR036890">
    <property type="entry name" value="HATPase_C_sf"/>
</dbReference>
<sequence>MTDFSTGKHHLELSLFPTSPYYARVHVQRVLEGWGRDDLVETAQLIVSELVSNAIKAHLAPIAGADLETAAPPPPDHVWLDLYRPGDPEHTEAPGGTGSTESARHAGDLVVLRVWDAAGRTPPVLRDPGPDDEGGRGLCLVDLLARSWGHYRLATGGKVVWCTLTAPLMLSGGSPGPDDPCVPPERISDY</sequence>
<feature type="region of interest" description="Disordered" evidence="2">
    <location>
        <begin position="84"/>
        <end position="103"/>
    </location>
</feature>
<dbReference type="EMBL" id="JACCCO010000002">
    <property type="protein sequence ID" value="NYF42157.1"/>
    <property type="molecule type" value="Genomic_DNA"/>
</dbReference>
<name>A0A852UWV9_9ACTN</name>
<keyword evidence="1" id="KW-0418">Kinase</keyword>
<dbReference type="Pfam" id="PF13581">
    <property type="entry name" value="HATPase_c_2"/>
    <property type="match status" value="1"/>
</dbReference>
<reference evidence="4 5" key="1">
    <citation type="submission" date="2020-07" db="EMBL/GenBank/DDBJ databases">
        <title>Sequencing the genomes of 1000 actinobacteria strains.</title>
        <authorList>
            <person name="Klenk H.-P."/>
        </authorList>
    </citation>
    <scope>NUCLEOTIDE SEQUENCE [LARGE SCALE GENOMIC DNA]</scope>
    <source>
        <strain evidence="4 5">DSM 45763</strain>
    </source>
</reference>
<keyword evidence="5" id="KW-1185">Reference proteome</keyword>
<dbReference type="InterPro" id="IPR003594">
    <property type="entry name" value="HATPase_dom"/>
</dbReference>
<keyword evidence="1" id="KW-0723">Serine/threonine-protein kinase</keyword>
<evidence type="ECO:0000259" key="3">
    <source>
        <dbReference type="Pfam" id="PF13581"/>
    </source>
</evidence>
<protein>
    <recommendedName>
        <fullName evidence="3">Histidine kinase/HSP90-like ATPase domain-containing protein</fullName>
    </recommendedName>
</protein>
<dbReference type="AlphaFoldDB" id="A0A852UWV9"/>
<evidence type="ECO:0000256" key="2">
    <source>
        <dbReference type="SAM" id="MobiDB-lite"/>
    </source>
</evidence>